<organism evidence="2 3">
    <name type="scientific">Candidatus Phytoplasma pruni</name>
    <dbReference type="NCBI Taxonomy" id="479893"/>
    <lineage>
        <taxon>Bacteria</taxon>
        <taxon>Bacillati</taxon>
        <taxon>Mycoplasmatota</taxon>
        <taxon>Mollicutes</taxon>
        <taxon>Acholeplasmatales</taxon>
        <taxon>Acholeplasmataceae</taxon>
        <taxon>Candidatus Phytoplasma</taxon>
        <taxon>16SrIII (X-disease group)</taxon>
    </lineage>
</organism>
<dbReference type="AlphaFoldDB" id="A0A851HI42"/>
<gene>
    <name evidence="2" type="ORF">HR065_00085</name>
</gene>
<accession>A0A851HI42</accession>
<sequence length="155" mass="18927">MKERNKNNFFKKISLVFFILLLICLIYFHFSQVFNTGTEKNFFLKWLEKKANSRPVWGAAWLKFISRGLLDLEKHHPYIFFALECIFFILYIWLQVYYFKYSYKRGIKGKTLIKRKKNSFLVVFNVFWNIIAFLTPVYLLGYYLGIRKEKKPFRL</sequence>
<feature type="transmembrane region" description="Helical" evidence="1">
    <location>
        <begin position="78"/>
        <end position="99"/>
    </location>
</feature>
<comment type="caution">
    <text evidence="2">The sequence shown here is derived from an EMBL/GenBank/DDBJ whole genome shotgun (WGS) entry which is preliminary data.</text>
</comment>
<keyword evidence="1" id="KW-0472">Membrane</keyword>
<protein>
    <submittedName>
        <fullName evidence="2">Uncharacterized protein</fullName>
    </submittedName>
</protein>
<name>A0A851HI42_9MOLU</name>
<evidence type="ECO:0000313" key="3">
    <source>
        <dbReference type="Proteomes" id="UP000568109"/>
    </source>
</evidence>
<reference evidence="2 3" key="1">
    <citation type="submission" date="2020-06" db="EMBL/GenBank/DDBJ databases">
        <title>Draft genome sequence of Candidatus Phytoplasma pruni (X-disease group, subgroup 16SrIII-B) strain ChTDIII from Argentina.</title>
        <authorList>
            <person name="Fernandez F.D."/>
            <person name="Zuebert C."/>
            <person name="Huettel B."/>
            <person name="Kube M."/>
            <person name="Conci L.R."/>
        </authorList>
    </citation>
    <scope>NUCLEOTIDE SEQUENCE [LARGE SCALE GENOMIC DNA]</scope>
    <source>
        <strain evidence="2 3">ChTDIII</strain>
    </source>
</reference>
<keyword evidence="1" id="KW-0812">Transmembrane</keyword>
<evidence type="ECO:0000313" key="2">
    <source>
        <dbReference type="EMBL" id="NWN45483.1"/>
    </source>
</evidence>
<keyword evidence="3" id="KW-1185">Reference proteome</keyword>
<dbReference type="Proteomes" id="UP000568109">
    <property type="component" value="Unassembled WGS sequence"/>
</dbReference>
<keyword evidence="1" id="KW-1133">Transmembrane helix</keyword>
<feature type="transmembrane region" description="Helical" evidence="1">
    <location>
        <begin position="12"/>
        <end position="30"/>
    </location>
</feature>
<dbReference type="RefSeq" id="WP_178733888.1">
    <property type="nucleotide sequence ID" value="NZ_JABUOH010000001.1"/>
</dbReference>
<feature type="transmembrane region" description="Helical" evidence="1">
    <location>
        <begin position="120"/>
        <end position="145"/>
    </location>
</feature>
<proteinExistence type="predicted"/>
<dbReference type="EMBL" id="JABUOH010000001">
    <property type="protein sequence ID" value="NWN45483.1"/>
    <property type="molecule type" value="Genomic_DNA"/>
</dbReference>
<evidence type="ECO:0000256" key="1">
    <source>
        <dbReference type="SAM" id="Phobius"/>
    </source>
</evidence>